<sequence length="199" mass="23085">MECMRTSQIPWLCSTHVTKSGFLGRNTSRWTKTSRSPKRDFYRSQKLLIDPKNLQAYNNAIRAYIESGIAVKVGTNEVKKGRPLLTFATPGREKEDRAVTKIRIVFGASASRTADRSLNDNLENRPNLKPDIAFLLFHLRQRKIVMAADMENAFLQMAIHEEYRDALRFLSWKEVQNKDSELLTVETWSMKRVTFDTKR</sequence>
<dbReference type="EMBL" id="JABSTR010000008">
    <property type="protein sequence ID" value="KAH9377577.1"/>
    <property type="molecule type" value="Genomic_DNA"/>
</dbReference>
<accession>A0A9J6GS39</accession>
<protein>
    <recommendedName>
        <fullName evidence="3">Reverse transcriptase domain-containing protein</fullName>
    </recommendedName>
</protein>
<dbReference type="PANTHER" id="PTHR47331:SF1">
    <property type="entry name" value="GAG-LIKE PROTEIN"/>
    <property type="match status" value="1"/>
</dbReference>
<dbReference type="VEuPathDB" id="VectorBase:HLOH_055632"/>
<dbReference type="InterPro" id="IPR043502">
    <property type="entry name" value="DNA/RNA_pol_sf"/>
</dbReference>
<dbReference type="SUPFAM" id="SSF56672">
    <property type="entry name" value="DNA/RNA polymerases"/>
    <property type="match status" value="1"/>
</dbReference>
<evidence type="ECO:0000313" key="2">
    <source>
        <dbReference type="Proteomes" id="UP000821853"/>
    </source>
</evidence>
<dbReference type="AlphaFoldDB" id="A0A9J6GS39"/>
<organism evidence="1 2">
    <name type="scientific">Haemaphysalis longicornis</name>
    <name type="common">Bush tick</name>
    <dbReference type="NCBI Taxonomy" id="44386"/>
    <lineage>
        <taxon>Eukaryota</taxon>
        <taxon>Metazoa</taxon>
        <taxon>Ecdysozoa</taxon>
        <taxon>Arthropoda</taxon>
        <taxon>Chelicerata</taxon>
        <taxon>Arachnida</taxon>
        <taxon>Acari</taxon>
        <taxon>Parasitiformes</taxon>
        <taxon>Ixodida</taxon>
        <taxon>Ixodoidea</taxon>
        <taxon>Ixodidae</taxon>
        <taxon>Haemaphysalinae</taxon>
        <taxon>Haemaphysalis</taxon>
    </lineage>
</organism>
<dbReference type="GO" id="GO:0071897">
    <property type="term" value="P:DNA biosynthetic process"/>
    <property type="evidence" value="ECO:0007669"/>
    <property type="project" value="UniProtKB-ARBA"/>
</dbReference>
<dbReference type="OMA" id="CAFHERR"/>
<dbReference type="OrthoDB" id="6431949at2759"/>
<gene>
    <name evidence="1" type="ORF">HPB48_013667</name>
</gene>
<dbReference type="Proteomes" id="UP000821853">
    <property type="component" value="Unassembled WGS sequence"/>
</dbReference>
<reference evidence="1 2" key="1">
    <citation type="journal article" date="2020" name="Cell">
        <title>Large-Scale Comparative Analyses of Tick Genomes Elucidate Their Genetic Diversity and Vector Capacities.</title>
        <authorList>
            <consortium name="Tick Genome and Microbiome Consortium (TIGMIC)"/>
            <person name="Jia N."/>
            <person name="Wang J."/>
            <person name="Shi W."/>
            <person name="Du L."/>
            <person name="Sun Y."/>
            <person name="Zhan W."/>
            <person name="Jiang J.F."/>
            <person name="Wang Q."/>
            <person name="Zhang B."/>
            <person name="Ji P."/>
            <person name="Bell-Sakyi L."/>
            <person name="Cui X.M."/>
            <person name="Yuan T.T."/>
            <person name="Jiang B.G."/>
            <person name="Yang W.F."/>
            <person name="Lam T.T."/>
            <person name="Chang Q.C."/>
            <person name="Ding S.J."/>
            <person name="Wang X.J."/>
            <person name="Zhu J.G."/>
            <person name="Ruan X.D."/>
            <person name="Zhao L."/>
            <person name="Wei J.T."/>
            <person name="Ye R.Z."/>
            <person name="Que T.C."/>
            <person name="Du C.H."/>
            <person name="Zhou Y.H."/>
            <person name="Cheng J.X."/>
            <person name="Dai P.F."/>
            <person name="Guo W.B."/>
            <person name="Han X.H."/>
            <person name="Huang E.J."/>
            <person name="Li L.F."/>
            <person name="Wei W."/>
            <person name="Gao Y.C."/>
            <person name="Liu J.Z."/>
            <person name="Shao H.Z."/>
            <person name="Wang X."/>
            <person name="Wang C.C."/>
            <person name="Yang T.C."/>
            <person name="Huo Q.B."/>
            <person name="Li W."/>
            <person name="Chen H.Y."/>
            <person name="Chen S.E."/>
            <person name="Zhou L.G."/>
            <person name="Ni X.B."/>
            <person name="Tian J.H."/>
            <person name="Sheng Y."/>
            <person name="Liu T."/>
            <person name="Pan Y.S."/>
            <person name="Xia L.Y."/>
            <person name="Li J."/>
            <person name="Zhao F."/>
            <person name="Cao W.C."/>
        </authorList>
    </citation>
    <scope>NUCLEOTIDE SEQUENCE [LARGE SCALE GENOMIC DNA]</scope>
    <source>
        <strain evidence="1">HaeL-2018</strain>
    </source>
</reference>
<dbReference type="PANTHER" id="PTHR47331">
    <property type="entry name" value="PHD-TYPE DOMAIN-CONTAINING PROTEIN"/>
    <property type="match status" value="1"/>
</dbReference>
<keyword evidence="2" id="KW-1185">Reference proteome</keyword>
<name>A0A9J6GS39_HAELO</name>
<evidence type="ECO:0008006" key="3">
    <source>
        <dbReference type="Google" id="ProtNLM"/>
    </source>
</evidence>
<evidence type="ECO:0000313" key="1">
    <source>
        <dbReference type="EMBL" id="KAH9377577.1"/>
    </source>
</evidence>
<proteinExistence type="predicted"/>
<comment type="caution">
    <text evidence="1">The sequence shown here is derived from an EMBL/GenBank/DDBJ whole genome shotgun (WGS) entry which is preliminary data.</text>
</comment>